<dbReference type="PANTHER" id="PTHR34847:SF1">
    <property type="entry name" value="NODULATION PROTEIN U"/>
    <property type="match status" value="1"/>
</dbReference>
<accession>A0A9W4H575</accession>
<evidence type="ECO:0000259" key="3">
    <source>
        <dbReference type="Pfam" id="PF16861"/>
    </source>
</evidence>
<evidence type="ECO:0000313" key="4">
    <source>
        <dbReference type="EMBL" id="CAG7651246.1"/>
    </source>
</evidence>
<dbReference type="GO" id="GO:0003824">
    <property type="term" value="F:catalytic activity"/>
    <property type="evidence" value="ECO:0007669"/>
    <property type="project" value="InterPro"/>
</dbReference>
<dbReference type="InterPro" id="IPR051338">
    <property type="entry name" value="NodU/CmcH_Carbamoyltrnsfr"/>
</dbReference>
<organism evidence="4 5">
    <name type="scientific">Actinacidiphila bryophytorum</name>
    <dbReference type="NCBI Taxonomy" id="1436133"/>
    <lineage>
        <taxon>Bacteria</taxon>
        <taxon>Bacillati</taxon>
        <taxon>Actinomycetota</taxon>
        <taxon>Actinomycetes</taxon>
        <taxon>Kitasatosporales</taxon>
        <taxon>Streptomycetaceae</taxon>
        <taxon>Actinacidiphila</taxon>
    </lineage>
</organism>
<dbReference type="Proteomes" id="UP001153328">
    <property type="component" value="Unassembled WGS sequence"/>
</dbReference>
<dbReference type="SUPFAM" id="SSF53067">
    <property type="entry name" value="Actin-like ATPase domain"/>
    <property type="match status" value="1"/>
</dbReference>
<feature type="domain" description="Carbamoyltransferase C-terminal" evidence="3">
    <location>
        <begin position="408"/>
        <end position="575"/>
    </location>
</feature>
<dbReference type="AlphaFoldDB" id="A0A9W4H575"/>
<dbReference type="Pfam" id="PF02543">
    <property type="entry name" value="Carbam_trans_N"/>
    <property type="match status" value="1"/>
</dbReference>
<comment type="caution">
    <text evidence="4">The sequence shown here is derived from an EMBL/GenBank/DDBJ whole genome shotgun (WGS) entry which is preliminary data.</text>
</comment>
<evidence type="ECO:0000256" key="1">
    <source>
        <dbReference type="ARBA" id="ARBA00006129"/>
    </source>
</evidence>
<proteinExistence type="inferred from homology"/>
<dbReference type="InterPro" id="IPR003696">
    <property type="entry name" value="Carbtransf_dom"/>
</dbReference>
<dbReference type="PANTHER" id="PTHR34847">
    <property type="entry name" value="NODULATION PROTEIN U"/>
    <property type="match status" value="1"/>
</dbReference>
<comment type="similarity">
    <text evidence="1">Belongs to the NodU/CmcH family.</text>
</comment>
<dbReference type="CDD" id="cd24098">
    <property type="entry name" value="ASKHA_NBD_TobZ_N"/>
    <property type="match status" value="1"/>
</dbReference>
<protein>
    <submittedName>
        <fullName evidence="4">Carbamoyltransferase</fullName>
    </submittedName>
</protein>
<evidence type="ECO:0000259" key="2">
    <source>
        <dbReference type="Pfam" id="PF02543"/>
    </source>
</evidence>
<dbReference type="Gene3D" id="3.30.420.40">
    <property type="match status" value="2"/>
</dbReference>
<sequence>MAAVRRPPSVVLGLCAFTHDSAAALLVDGKLVGFVEEERLSGVKHTKAYPELAVAWLLHEAGLRPADVGAVAYNFQALRYFAALAETPRWALSPATRARALPRAAGFAKVGLRSARRLRSLGHRFPQTDVHPVLHHRAHQLTAFTASGWEDAAVLVVDSLGETQTTTIGLGRLSPDGRPHVATLQSLRDPASLGYAYGAVTEHLGWRRGDEEGTVMALAALGDPSRFRDLFAGAIRTTDAGFALDPTLFPLRVLSSGYARTSPRFAALSCLPRLADEPVEAVHQDLAAALQERTDEVMLHLAHRARALTGSRRLCLGGGVATNCVSVGRIIDAGLFDEVFVPPAPGDAGTALGAAIAAHVDGGTVGPLSGIADECYLGPRFSGADLDLSPWPQLREHKLPGDPAQFLAEQLADGAIVGLFRGRVEAGPRALGNRSILASPLLPGVVERLNATVKFREPFRPFAPMVTAERAGEFFTLGQQAPFMSMASGVTEAARQRVPAIVHANGTARLQTVSSAQNPFMHDVLEAFARRTGVPVLINTSLNVKGRPMCGTPAMALDCLASSGLDALLLEGRWVTA</sequence>
<name>A0A9W4H575_9ACTN</name>
<reference evidence="4" key="1">
    <citation type="submission" date="2021-06" db="EMBL/GenBank/DDBJ databases">
        <authorList>
            <person name="Arsene-Ploetze F."/>
        </authorList>
    </citation>
    <scope>NUCLEOTIDE SEQUENCE</scope>
    <source>
        <strain evidence="4">SBRY1</strain>
    </source>
</reference>
<dbReference type="EMBL" id="CAJVAX010000019">
    <property type="protein sequence ID" value="CAG7651246.1"/>
    <property type="molecule type" value="Genomic_DNA"/>
</dbReference>
<keyword evidence="5" id="KW-1185">Reference proteome</keyword>
<gene>
    <name evidence="4" type="ORF">SBRY_50566</name>
</gene>
<dbReference type="InterPro" id="IPR038152">
    <property type="entry name" value="Carbam_trans_C_sf"/>
</dbReference>
<dbReference type="InterPro" id="IPR043129">
    <property type="entry name" value="ATPase_NBD"/>
</dbReference>
<feature type="domain" description="Carbamoyltransferase" evidence="2">
    <location>
        <begin position="11"/>
        <end position="356"/>
    </location>
</feature>
<dbReference type="RefSeq" id="WP_205045209.1">
    <property type="nucleotide sequence ID" value="NZ_CAJVAX010000019.1"/>
</dbReference>
<dbReference type="InterPro" id="IPR031730">
    <property type="entry name" value="Carbam_trans_C"/>
</dbReference>
<dbReference type="Pfam" id="PF16861">
    <property type="entry name" value="Carbam_trans_C"/>
    <property type="match status" value="1"/>
</dbReference>
<dbReference type="Gene3D" id="3.90.870.20">
    <property type="entry name" value="Carbamoyltransferase, C-terminal domain"/>
    <property type="match status" value="1"/>
</dbReference>
<evidence type="ECO:0000313" key="5">
    <source>
        <dbReference type="Proteomes" id="UP001153328"/>
    </source>
</evidence>